<dbReference type="GO" id="GO:0004519">
    <property type="term" value="F:endonuclease activity"/>
    <property type="evidence" value="ECO:0007669"/>
    <property type="project" value="UniProtKB-UniRule"/>
</dbReference>
<dbReference type="CDD" id="cd06503">
    <property type="entry name" value="ATP-synt_Fo_b"/>
    <property type="match status" value="1"/>
</dbReference>
<dbReference type="STRING" id="1121324.CLIT_5c00110"/>
<evidence type="ECO:0000256" key="3">
    <source>
        <dbReference type="ARBA" id="ARBA00022741"/>
    </source>
</evidence>
<evidence type="ECO:0000256" key="2">
    <source>
        <dbReference type="ARBA" id="ARBA00022730"/>
    </source>
</evidence>
<evidence type="ECO:0000313" key="11">
    <source>
        <dbReference type="EMBL" id="KDR96001.1"/>
    </source>
</evidence>
<dbReference type="Proteomes" id="UP000027946">
    <property type="component" value="Unassembled WGS sequence"/>
</dbReference>
<dbReference type="InterPro" id="IPR036063">
    <property type="entry name" value="Smr_dom_sf"/>
</dbReference>
<dbReference type="SUPFAM" id="SSF52540">
    <property type="entry name" value="P-loop containing nucleoside triphosphate hydrolases"/>
    <property type="match status" value="1"/>
</dbReference>
<evidence type="ECO:0000256" key="8">
    <source>
        <dbReference type="HAMAP-Rule" id="MF_00092"/>
    </source>
</evidence>
<dbReference type="EC" id="3.1.-.-" evidence="8"/>
<dbReference type="SUPFAM" id="SSF48334">
    <property type="entry name" value="DNA repair protein MutS, domain III"/>
    <property type="match status" value="1"/>
</dbReference>
<dbReference type="InterPro" id="IPR027417">
    <property type="entry name" value="P-loop_NTPase"/>
</dbReference>
<evidence type="ECO:0000256" key="6">
    <source>
        <dbReference type="ARBA" id="ARBA00022884"/>
    </source>
</evidence>
<keyword evidence="1 8" id="KW-0540">Nuclease</keyword>
<keyword evidence="12" id="KW-1185">Reference proteome</keyword>
<evidence type="ECO:0000259" key="10">
    <source>
        <dbReference type="PROSITE" id="PS50828"/>
    </source>
</evidence>
<dbReference type="Pfam" id="PF00488">
    <property type="entry name" value="MutS_V"/>
    <property type="match status" value="1"/>
</dbReference>
<dbReference type="PANTHER" id="PTHR48466:SF2">
    <property type="entry name" value="OS10G0509000 PROTEIN"/>
    <property type="match status" value="1"/>
</dbReference>
<feature type="binding site" evidence="8">
    <location>
        <begin position="334"/>
        <end position="341"/>
    </location>
    <ligand>
        <name>ATP</name>
        <dbReference type="ChEBI" id="CHEBI:30616"/>
    </ligand>
</feature>
<dbReference type="HAMAP" id="MF_00092">
    <property type="entry name" value="MutS2"/>
    <property type="match status" value="1"/>
</dbReference>
<name>A0A069RG57_PEPLI</name>
<protein>
    <recommendedName>
        <fullName evidence="8">Endonuclease MutS2</fullName>
        <ecNumber evidence="8">3.1.-.-</ecNumber>
    </recommendedName>
    <alternativeName>
        <fullName evidence="8">Ribosome-associated protein quality control-upstream factor</fullName>
        <shortName evidence="8">RQC-upstream factor</shortName>
        <shortName evidence="8">RqcU</shortName>
        <ecNumber evidence="8">3.6.4.-</ecNumber>
    </alternativeName>
</protein>
<keyword evidence="8 11" id="KW-0255">Endonuclease</keyword>
<reference evidence="11 12" key="1">
    <citation type="submission" date="2014-03" db="EMBL/GenBank/DDBJ databases">
        <title>Genome sequence of Clostridium litorale W6, DSM 5388.</title>
        <authorList>
            <person name="Poehlein A."/>
            <person name="Jagirdar A."/>
            <person name="Khonsari B."/>
            <person name="Chibani C.M."/>
            <person name="Gutierrez Gutierrez D.A."/>
            <person name="Davydova E."/>
            <person name="Alghaithi H.S."/>
            <person name="Nair K.P."/>
            <person name="Dhamotharan K."/>
            <person name="Chandran L."/>
            <person name="G W."/>
            <person name="Daniel R."/>
        </authorList>
    </citation>
    <scope>NUCLEOTIDE SEQUENCE [LARGE SCALE GENOMIC DNA]</scope>
    <source>
        <strain evidence="11 12">W6</strain>
    </source>
</reference>
<feature type="domain" description="Smr" evidence="10">
    <location>
        <begin position="716"/>
        <end position="791"/>
    </location>
</feature>
<dbReference type="eggNOG" id="COG1193">
    <property type="taxonomic scope" value="Bacteria"/>
</dbReference>
<organism evidence="11 12">
    <name type="scientific">Peptoclostridium litorale DSM 5388</name>
    <dbReference type="NCBI Taxonomy" id="1121324"/>
    <lineage>
        <taxon>Bacteria</taxon>
        <taxon>Bacillati</taxon>
        <taxon>Bacillota</taxon>
        <taxon>Clostridia</taxon>
        <taxon>Peptostreptococcales</taxon>
        <taxon>Peptoclostridiaceae</taxon>
        <taxon>Peptoclostridium</taxon>
    </lineage>
</organism>
<dbReference type="GO" id="GO:0140664">
    <property type="term" value="F:ATP-dependent DNA damage sensor activity"/>
    <property type="evidence" value="ECO:0007669"/>
    <property type="project" value="InterPro"/>
</dbReference>
<dbReference type="Gene3D" id="3.40.50.300">
    <property type="entry name" value="P-loop containing nucleotide triphosphate hydrolases"/>
    <property type="match status" value="1"/>
</dbReference>
<dbReference type="GO" id="GO:0072344">
    <property type="term" value="P:rescue of stalled ribosome"/>
    <property type="evidence" value="ECO:0007669"/>
    <property type="project" value="UniProtKB-UniRule"/>
</dbReference>
<dbReference type="InterPro" id="IPR000432">
    <property type="entry name" value="DNA_mismatch_repair_MutS_C"/>
</dbReference>
<evidence type="ECO:0000256" key="1">
    <source>
        <dbReference type="ARBA" id="ARBA00022722"/>
    </source>
</evidence>
<keyword evidence="9" id="KW-0175">Coiled coil</keyword>
<dbReference type="PIRSF" id="PIRSF005814">
    <property type="entry name" value="MutS_YshD"/>
    <property type="match status" value="1"/>
</dbReference>
<keyword evidence="4 8" id="KW-0378">Hydrolase</keyword>
<dbReference type="PROSITE" id="PS50828">
    <property type="entry name" value="SMR"/>
    <property type="match status" value="1"/>
</dbReference>
<dbReference type="AlphaFoldDB" id="A0A069RG57"/>
<dbReference type="SUPFAM" id="SSF160443">
    <property type="entry name" value="SMR domain-like"/>
    <property type="match status" value="1"/>
</dbReference>
<keyword evidence="3 8" id="KW-0547">Nucleotide-binding</keyword>
<evidence type="ECO:0000256" key="4">
    <source>
        <dbReference type="ARBA" id="ARBA00022801"/>
    </source>
</evidence>
<comment type="function">
    <text evidence="8">Endonuclease that is involved in the suppression of homologous recombination and thus may have a key role in the control of bacterial genetic diversity.</text>
</comment>
<keyword evidence="5 8" id="KW-0067">ATP-binding</keyword>
<dbReference type="EC" id="3.6.4.-" evidence="8"/>
<dbReference type="SMART" id="SM00463">
    <property type="entry name" value="SMR"/>
    <property type="match status" value="1"/>
</dbReference>
<dbReference type="InterPro" id="IPR007696">
    <property type="entry name" value="DNA_mismatch_repair_MutS_core"/>
</dbReference>
<evidence type="ECO:0000256" key="7">
    <source>
        <dbReference type="ARBA" id="ARBA00023125"/>
    </source>
</evidence>
<accession>A0A069RG57</accession>
<dbReference type="CDD" id="cd03280">
    <property type="entry name" value="ABC_MutS2"/>
    <property type="match status" value="1"/>
</dbReference>
<dbReference type="OrthoDB" id="9808166at2"/>
<proteinExistence type="inferred from homology"/>
<comment type="caution">
    <text evidence="11">The sequence shown here is derived from an EMBL/GenBank/DDBJ whole genome shotgun (WGS) entry which is preliminary data.</text>
</comment>
<dbReference type="InterPro" id="IPR002625">
    <property type="entry name" value="Smr_dom"/>
</dbReference>
<feature type="coiled-coil region" evidence="9">
    <location>
        <begin position="233"/>
        <end position="264"/>
    </location>
</feature>
<dbReference type="RefSeq" id="WP_038262448.1">
    <property type="nucleotide sequence ID" value="NZ_FSRH01000007.1"/>
</dbReference>
<dbReference type="GO" id="GO:0045910">
    <property type="term" value="P:negative regulation of DNA recombination"/>
    <property type="evidence" value="ECO:0007669"/>
    <property type="project" value="InterPro"/>
</dbReference>
<dbReference type="GO" id="GO:0006298">
    <property type="term" value="P:mismatch repair"/>
    <property type="evidence" value="ECO:0007669"/>
    <property type="project" value="InterPro"/>
</dbReference>
<comment type="similarity">
    <text evidence="8">Belongs to the DNA mismatch repair MutS family. MutS2 subfamily.</text>
</comment>
<dbReference type="PROSITE" id="PS00486">
    <property type="entry name" value="DNA_MISMATCH_REPAIR_2"/>
    <property type="match status" value="1"/>
</dbReference>
<dbReference type="InterPro" id="IPR045076">
    <property type="entry name" value="MutS"/>
</dbReference>
<dbReference type="InterPro" id="IPR036187">
    <property type="entry name" value="DNA_mismatch_repair_MutS_sf"/>
</dbReference>
<dbReference type="GO" id="GO:0043023">
    <property type="term" value="F:ribosomal large subunit binding"/>
    <property type="evidence" value="ECO:0007669"/>
    <property type="project" value="UniProtKB-UniRule"/>
</dbReference>
<keyword evidence="2 8" id="KW-0699">rRNA-binding</keyword>
<evidence type="ECO:0000256" key="5">
    <source>
        <dbReference type="ARBA" id="ARBA00022840"/>
    </source>
</evidence>
<keyword evidence="6 8" id="KW-0694">RNA-binding</keyword>
<dbReference type="InterPro" id="IPR005747">
    <property type="entry name" value="MutS2"/>
</dbReference>
<sequence>MNKKALKVLEYYKIIDMLKERASSSLGKKLADELEPSNSFEEVEHWQKETSEAQSLILKSGNIPLGGIHDARHLVRRAGMGSSLDPGHLLVVCDTLRAARRMKSFIEKREGSEEYPILASLAQNLSVFRDIEEEIENSIISEHEISDSASPQLRSIRRRIVQKNEAIRSKLHAIITSASHQKYLQDAIVTIRGDRFVVPVKHEYKSNVPGIVHDQSSSGATLFIEPMSVVNMNNELRELRISEKDEIERILRELSGKVGEIEEEIGVNLDTLAQIDFIFAKGKLSVSMRAIEPSISNDMKLRIKNARHPLIPSNQVVPINIWLGEDFTTLVITGPNTGGKTVTLKTVGLFSLMNQSGLHVPADYGTSMCVFEDIFADIGDEQSIEQSLSTFSSHMTNIVEITKNVTSNSLVLFDELGAGTDPVEGAALAMSILDDLYKLGVRTIATTHYSELKHYALTKPGVENASVEFDVKTLSPTYRLLIGVPGKSNAFEISKKLGLDDYIIDNAKELISRENIEFEDLLQDIETKRQRAQEDSKRALMDKQEAQRLRKDLEEKREKVASQRDKIVSEAKREAQNILKKAKAEADEIVKKLRQLEKSGYSSEMGKKVEKLRHDMKKSMGSLDESVDKLILPKAAKKEIKGLKEGEEVEVITLGQKGSVISTDEKKKEALVQIGIMKMNLPYASLQRIKKDESKKKHSGAGKIMKSKSQSVKMEIDLRGMNLEEAMYEVDKYLDDAYIAGLEKVTIIHGIGTGVLKSGIKQMLKKHSHVKSARDGGYGEGGAGVTVVHLK</sequence>
<dbReference type="Pfam" id="PF01713">
    <property type="entry name" value="Smr"/>
    <property type="match status" value="1"/>
</dbReference>
<gene>
    <name evidence="11" type="primary">mutS</name>
    <name evidence="8" type="synonym">mutS2</name>
    <name evidence="8" type="synonym">rqcU</name>
    <name evidence="11" type="ORF">CLIT_5c00110</name>
</gene>
<dbReference type="NCBIfam" id="TIGR01069">
    <property type="entry name" value="mutS2"/>
    <property type="match status" value="1"/>
</dbReference>
<comment type="function">
    <text evidence="8">Acts as a ribosome collision sensor, splitting the ribosome into its 2 subunits. Detects stalled/collided 70S ribosomes which it binds and splits by an ATP-hydrolysis driven conformational change. Acts upstream of the ribosome quality control system (RQC), a ribosome-associated complex that mediates the extraction of incompletely synthesized nascent chains from stalled ribosomes and their subsequent degradation. Probably generates substrates for RQC.</text>
</comment>
<dbReference type="GO" id="GO:0005524">
    <property type="term" value="F:ATP binding"/>
    <property type="evidence" value="ECO:0007669"/>
    <property type="project" value="UniProtKB-UniRule"/>
</dbReference>
<dbReference type="Pfam" id="PF20297">
    <property type="entry name" value="MSSS"/>
    <property type="match status" value="1"/>
</dbReference>
<dbReference type="EMBL" id="JJMM01000005">
    <property type="protein sequence ID" value="KDR96001.1"/>
    <property type="molecule type" value="Genomic_DNA"/>
</dbReference>
<dbReference type="GO" id="GO:0019843">
    <property type="term" value="F:rRNA binding"/>
    <property type="evidence" value="ECO:0007669"/>
    <property type="project" value="UniProtKB-UniRule"/>
</dbReference>
<dbReference type="GO" id="GO:0016887">
    <property type="term" value="F:ATP hydrolysis activity"/>
    <property type="evidence" value="ECO:0007669"/>
    <property type="project" value="InterPro"/>
</dbReference>
<keyword evidence="7 8" id="KW-0238">DNA-binding</keyword>
<dbReference type="Gene3D" id="3.30.1370.110">
    <property type="match status" value="1"/>
</dbReference>
<feature type="coiled-coil region" evidence="9">
    <location>
        <begin position="504"/>
        <end position="599"/>
    </location>
</feature>
<dbReference type="FunFam" id="3.40.50.300:FF:000830">
    <property type="entry name" value="Endonuclease MutS2"/>
    <property type="match status" value="1"/>
</dbReference>
<evidence type="ECO:0000313" key="12">
    <source>
        <dbReference type="Proteomes" id="UP000027946"/>
    </source>
</evidence>
<dbReference type="SMART" id="SM00534">
    <property type="entry name" value="MUTSac"/>
    <property type="match status" value="1"/>
</dbReference>
<comment type="subunit">
    <text evidence="8">Homodimer. Binds to stalled ribosomes, contacting rRNA.</text>
</comment>
<dbReference type="PANTHER" id="PTHR48466">
    <property type="entry name" value="OS10G0509000 PROTEIN-RELATED"/>
    <property type="match status" value="1"/>
</dbReference>
<dbReference type="SMART" id="SM00533">
    <property type="entry name" value="MUTSd"/>
    <property type="match status" value="1"/>
</dbReference>
<evidence type="ECO:0000256" key="9">
    <source>
        <dbReference type="SAM" id="Coils"/>
    </source>
</evidence>
<dbReference type="GO" id="GO:0030983">
    <property type="term" value="F:mismatched DNA binding"/>
    <property type="evidence" value="ECO:0007669"/>
    <property type="project" value="InterPro"/>
</dbReference>
<dbReference type="InterPro" id="IPR046893">
    <property type="entry name" value="MSSS"/>
</dbReference>